<dbReference type="KEGG" id="lao:AOX59_03295"/>
<protein>
    <recommendedName>
        <fullName evidence="2">M23ase beta-sheet core domain-containing protein</fullName>
    </recommendedName>
</protein>
<dbReference type="InterPro" id="IPR016047">
    <property type="entry name" value="M23ase_b-sheet_dom"/>
</dbReference>
<feature type="domain" description="M23ase beta-sheet core" evidence="2">
    <location>
        <begin position="247"/>
        <end position="340"/>
    </location>
</feature>
<dbReference type="RefSeq" id="WP_068441797.1">
    <property type="nucleotide sequence ID" value="NZ_CP013862.1"/>
</dbReference>
<dbReference type="PANTHER" id="PTHR21666">
    <property type="entry name" value="PEPTIDASE-RELATED"/>
    <property type="match status" value="1"/>
</dbReference>
<dbReference type="InterPro" id="IPR011055">
    <property type="entry name" value="Dup_hybrid_motif"/>
</dbReference>
<dbReference type="CDD" id="cd12797">
    <property type="entry name" value="M23_peptidase"/>
    <property type="match status" value="1"/>
</dbReference>
<dbReference type="GO" id="GO:0004222">
    <property type="term" value="F:metalloendopeptidase activity"/>
    <property type="evidence" value="ECO:0007669"/>
    <property type="project" value="TreeGrafter"/>
</dbReference>
<dbReference type="Pfam" id="PF01551">
    <property type="entry name" value="Peptidase_M23"/>
    <property type="match status" value="1"/>
</dbReference>
<accession>A0A0U4E476</accession>
<keyword evidence="1" id="KW-1133">Transmembrane helix</keyword>
<feature type="transmembrane region" description="Helical" evidence="1">
    <location>
        <begin position="6"/>
        <end position="33"/>
    </location>
</feature>
<dbReference type="STRING" id="1472767.AOX59_03295"/>
<evidence type="ECO:0000256" key="1">
    <source>
        <dbReference type="SAM" id="Phobius"/>
    </source>
</evidence>
<evidence type="ECO:0000313" key="4">
    <source>
        <dbReference type="Proteomes" id="UP000050331"/>
    </source>
</evidence>
<dbReference type="InterPro" id="IPR023346">
    <property type="entry name" value="Lysozyme-like_dom_sf"/>
</dbReference>
<dbReference type="SUPFAM" id="SSF53955">
    <property type="entry name" value="Lysozyme-like"/>
    <property type="match status" value="1"/>
</dbReference>
<dbReference type="Proteomes" id="UP000050331">
    <property type="component" value="Chromosome"/>
</dbReference>
<evidence type="ECO:0000259" key="2">
    <source>
        <dbReference type="Pfam" id="PF01551"/>
    </source>
</evidence>
<dbReference type="EMBL" id="CP013862">
    <property type="protein sequence ID" value="ALX47713.1"/>
    <property type="molecule type" value="Genomic_DNA"/>
</dbReference>
<dbReference type="SUPFAM" id="SSF51261">
    <property type="entry name" value="Duplicated hybrid motif"/>
    <property type="match status" value="1"/>
</dbReference>
<gene>
    <name evidence="3" type="ORF">AOX59_03295</name>
</gene>
<sequence>MQPMKLVFGSLIGLVIVGGMLTIGILGFVILFITGFEFGDEEMAFSNAPSKIAEEEIPEQFIPIYKDAGQQYGVPWLLLASIHRVETVFSSIEMVSPVNAQGHMQFVPCSWLGWEYPRCEGLGGIDIPQAIKTDPEKIEVYGGFGVDANGNGKASPWEEEDAIFAAANHLSGYIDGNKGLRDALLAYNHANWYVEDVMHYYQLYNDGFAAKDGGIVEIHGDKAWVVPHTKNLTSGYGNRTMNGEQDFHGGIDVAGGNDRGQPIVAFKDGKVVVSQDNTGGFGDLVVIQHGDDMLTFYAHLMEQGVPAGTEVKAGQVIGKMGTSGHSTGVHLHFEVHVKKEKGFERVDPMPYVNKFLGS</sequence>
<dbReference type="Gene3D" id="1.10.530.10">
    <property type="match status" value="1"/>
</dbReference>
<keyword evidence="1" id="KW-0472">Membrane</keyword>
<reference evidence="3 4" key="1">
    <citation type="submission" date="2016-01" db="EMBL/GenBank/DDBJ databases">
        <title>Complete genome sequence of strain Lentibacillus amyloliquefaciens LAM0015T isolated from saline sediment.</title>
        <authorList>
            <person name="Wang J.-L."/>
            <person name="He M.-X."/>
        </authorList>
    </citation>
    <scope>NUCLEOTIDE SEQUENCE [LARGE SCALE GENOMIC DNA]</scope>
    <source>
        <strain evidence="3 4">LAM0015</strain>
    </source>
</reference>
<dbReference type="AlphaFoldDB" id="A0A0U4E476"/>
<dbReference type="Gene3D" id="2.70.70.10">
    <property type="entry name" value="Glucose Permease (Domain IIA)"/>
    <property type="match status" value="1"/>
</dbReference>
<dbReference type="InterPro" id="IPR050570">
    <property type="entry name" value="Cell_wall_metabolism_enzyme"/>
</dbReference>
<dbReference type="PANTHER" id="PTHR21666:SF270">
    <property type="entry name" value="MUREIN HYDROLASE ACTIVATOR ENVC"/>
    <property type="match status" value="1"/>
</dbReference>
<dbReference type="CDD" id="cd13399">
    <property type="entry name" value="Slt35-like"/>
    <property type="match status" value="1"/>
</dbReference>
<organism evidence="3 4">
    <name type="scientific">Lentibacillus amyloliquefaciens</name>
    <dbReference type="NCBI Taxonomy" id="1472767"/>
    <lineage>
        <taxon>Bacteria</taxon>
        <taxon>Bacillati</taxon>
        <taxon>Bacillota</taxon>
        <taxon>Bacilli</taxon>
        <taxon>Bacillales</taxon>
        <taxon>Bacillaceae</taxon>
        <taxon>Lentibacillus</taxon>
    </lineage>
</organism>
<dbReference type="OrthoDB" id="9809488at2"/>
<keyword evidence="4" id="KW-1185">Reference proteome</keyword>
<name>A0A0U4E476_9BACI</name>
<evidence type="ECO:0000313" key="3">
    <source>
        <dbReference type="EMBL" id="ALX47713.1"/>
    </source>
</evidence>
<proteinExistence type="predicted"/>
<keyword evidence="1" id="KW-0812">Transmembrane</keyword>